<gene>
    <name evidence="3" type="ORF">JK361_02940</name>
</gene>
<comment type="caution">
    <text evidence="3">The sequence shown here is derived from an EMBL/GenBank/DDBJ whole genome shotgun (WGS) entry which is preliminary data.</text>
</comment>
<dbReference type="EMBL" id="JAERRH010000001">
    <property type="protein sequence ID" value="MBL1103568.1"/>
    <property type="molecule type" value="Genomic_DNA"/>
</dbReference>
<reference evidence="3 4" key="1">
    <citation type="submission" date="2021-01" db="EMBL/GenBank/DDBJ databases">
        <title>WGS of actinomycetes isolated from Thailand.</title>
        <authorList>
            <person name="Thawai C."/>
        </authorList>
    </citation>
    <scope>NUCLEOTIDE SEQUENCE [LARGE SCALE GENOMIC DNA]</scope>
    <source>
        <strain evidence="3 4">CH5-8</strain>
    </source>
</reference>
<keyword evidence="2" id="KW-0472">Membrane</keyword>
<proteinExistence type="predicted"/>
<protein>
    <submittedName>
        <fullName evidence="3">Uncharacterized protein</fullName>
    </submittedName>
</protein>
<sequence>MPQPAPPAGARLPFSYDVTRYLCVAMHTDHRLARKAVSRIVHEPRRAVASSPGVDLGCVLRHALAAHDRQRRQDVLMVLLLLAILITMPFTFGLSLVLGLLVGWVIVATEILSVQYRIVSRQLKRENFDPRRAPRPAKATDAARLEAIELRDRGNVVVSSRFEPFVGHGLTYRTWSFALNTGRPETGKQVVPFTVHELYAHVSARVAALRLPGMDIGDVLLVNGADLLLGIDDRTRAEVLRNLAGPPGAQVSDALLRDLRKDSSGRARPYLAIRVTGWSGELVSTLFLRCALLSDNDTAFIEGSNCLLTPVPERYRTVDRQLDSPTFRQWCGLITEAAVCTPVQLVCAPFAILGDLCGTLGRHRAQRRQDRAIRLRSFNYGAEFSLREEASDWTFHRYFQSLDRELYVKTIEHRVLDALVQFLEDHNIDTSDLIQRQTSIYNSGLFAGRDISIQRSSVGTGGGGQRSGPQPARPR</sequence>
<dbReference type="Proteomes" id="UP000621386">
    <property type="component" value="Unassembled WGS sequence"/>
</dbReference>
<accession>A0ABS1NTY0</accession>
<keyword evidence="2" id="KW-1133">Transmembrane helix</keyword>
<evidence type="ECO:0000256" key="2">
    <source>
        <dbReference type="SAM" id="Phobius"/>
    </source>
</evidence>
<feature type="region of interest" description="Disordered" evidence="1">
    <location>
        <begin position="454"/>
        <end position="475"/>
    </location>
</feature>
<keyword evidence="2" id="KW-0812">Transmembrane</keyword>
<organism evidence="3 4">
    <name type="scientific">Streptomyces musisoli</name>
    <dbReference type="NCBI Taxonomy" id="2802280"/>
    <lineage>
        <taxon>Bacteria</taxon>
        <taxon>Bacillati</taxon>
        <taxon>Actinomycetota</taxon>
        <taxon>Actinomycetes</taxon>
        <taxon>Kitasatosporales</taxon>
        <taxon>Streptomycetaceae</taxon>
        <taxon>Streptomyces</taxon>
    </lineage>
</organism>
<name>A0ABS1NTY0_9ACTN</name>
<keyword evidence="4" id="KW-1185">Reference proteome</keyword>
<evidence type="ECO:0000313" key="3">
    <source>
        <dbReference type="EMBL" id="MBL1103568.1"/>
    </source>
</evidence>
<evidence type="ECO:0000313" key="4">
    <source>
        <dbReference type="Proteomes" id="UP000621386"/>
    </source>
</evidence>
<feature type="transmembrane region" description="Helical" evidence="2">
    <location>
        <begin position="78"/>
        <end position="107"/>
    </location>
</feature>
<evidence type="ECO:0000256" key="1">
    <source>
        <dbReference type="SAM" id="MobiDB-lite"/>
    </source>
</evidence>